<name>A0A6N9H8N4_9MICO</name>
<proteinExistence type="predicted"/>
<dbReference type="EMBL" id="WWEQ01000030">
    <property type="protein sequence ID" value="MYM19934.1"/>
    <property type="molecule type" value="Genomic_DNA"/>
</dbReference>
<sequence>AAPLLSGAAESAQPTAAAGEPSTAAGVHAAALAAAAHRLAAVPYADSALVTAVLRTRGELRGSGFLVPPVEETFIKASTYASNKWPWLAAELPAGHAVVRMSIGRHGDAHWQRLPDAELAERALADWMAITGRADTVVHTEVQRWTAALPQYAPGHLEAAADLDAVLGSVPGLALAGSALDGVGIPACIARARTAVGRLLRPARSTSPHVEHHQPKE</sequence>
<gene>
    <name evidence="2" type="ORF">GSY69_08125</name>
</gene>
<keyword evidence="3" id="KW-1185">Reference proteome</keyword>
<feature type="region of interest" description="Disordered" evidence="1">
    <location>
        <begin position="1"/>
        <end position="20"/>
    </location>
</feature>
<evidence type="ECO:0000313" key="3">
    <source>
        <dbReference type="Proteomes" id="UP000469215"/>
    </source>
</evidence>
<dbReference type="RefSeq" id="WP_407925017.1">
    <property type="nucleotide sequence ID" value="NZ_WWEQ01000030.1"/>
</dbReference>
<feature type="non-terminal residue" evidence="2">
    <location>
        <position position="1"/>
    </location>
</feature>
<organism evidence="2 3">
    <name type="scientific">Brevibacterium rongguiense</name>
    <dbReference type="NCBI Taxonomy" id="2695267"/>
    <lineage>
        <taxon>Bacteria</taxon>
        <taxon>Bacillati</taxon>
        <taxon>Actinomycetota</taxon>
        <taxon>Actinomycetes</taxon>
        <taxon>Micrococcales</taxon>
        <taxon>Brevibacteriaceae</taxon>
        <taxon>Brevibacterium</taxon>
    </lineage>
</organism>
<dbReference type="AlphaFoldDB" id="A0A6N9H8N4"/>
<dbReference type="InterPro" id="IPR036188">
    <property type="entry name" value="FAD/NAD-bd_sf"/>
</dbReference>
<evidence type="ECO:0000256" key="1">
    <source>
        <dbReference type="SAM" id="MobiDB-lite"/>
    </source>
</evidence>
<dbReference type="Proteomes" id="UP000469215">
    <property type="component" value="Unassembled WGS sequence"/>
</dbReference>
<accession>A0A6N9H8N4</accession>
<dbReference type="SUPFAM" id="SSF54373">
    <property type="entry name" value="FAD-linked reductases, C-terminal domain"/>
    <property type="match status" value="1"/>
</dbReference>
<dbReference type="Gene3D" id="3.50.50.60">
    <property type="entry name" value="FAD/NAD(P)-binding domain"/>
    <property type="match status" value="1"/>
</dbReference>
<comment type="caution">
    <text evidence="2">The sequence shown here is derived from an EMBL/GenBank/DDBJ whole genome shotgun (WGS) entry which is preliminary data.</text>
</comment>
<evidence type="ECO:0000313" key="2">
    <source>
        <dbReference type="EMBL" id="MYM19934.1"/>
    </source>
</evidence>
<reference evidence="2 3" key="1">
    <citation type="submission" date="2020-01" db="EMBL/GenBank/DDBJ databases">
        <authorList>
            <person name="Deng T."/>
        </authorList>
    </citation>
    <scope>NUCLEOTIDE SEQUENCE [LARGE SCALE GENOMIC DNA]</scope>
    <source>
        <strain evidence="2 3">5221</strain>
    </source>
</reference>
<protein>
    <submittedName>
        <fullName evidence="2">Protoporphyrinogen oxidase</fullName>
    </submittedName>
</protein>